<feature type="domain" description="Sm" evidence="4">
    <location>
        <begin position="8"/>
        <end position="68"/>
    </location>
</feature>
<dbReference type="InterPro" id="IPR010920">
    <property type="entry name" value="LSM_dom_sf"/>
</dbReference>
<dbReference type="GO" id="GO:0043487">
    <property type="term" value="P:regulation of RNA stability"/>
    <property type="evidence" value="ECO:0007669"/>
    <property type="project" value="TreeGrafter"/>
</dbReference>
<dbReference type="GO" id="GO:0045974">
    <property type="term" value="P:regulation of translation, ncRNA-mediated"/>
    <property type="evidence" value="ECO:0007669"/>
    <property type="project" value="TreeGrafter"/>
</dbReference>
<keyword evidence="2 3" id="KW-0346">Stress response</keyword>
<evidence type="ECO:0000313" key="5">
    <source>
        <dbReference type="EMBL" id="MBC5580013.1"/>
    </source>
</evidence>
<dbReference type="RefSeq" id="WP_186886391.1">
    <property type="nucleotide sequence ID" value="NZ_JACONZ010000001.1"/>
</dbReference>
<dbReference type="NCBIfam" id="TIGR02383">
    <property type="entry name" value="Hfq"/>
    <property type="match status" value="1"/>
</dbReference>
<keyword evidence="6" id="KW-1185">Reference proteome</keyword>
<protein>
    <recommendedName>
        <fullName evidence="3">RNA-binding protein Hfq</fullName>
    </recommendedName>
</protein>
<keyword evidence="1 3" id="KW-0694">RNA-binding</keyword>
<organism evidence="5 6">
    <name type="scientific">Anaerofilum hominis</name>
    <dbReference type="NCBI Taxonomy" id="2763016"/>
    <lineage>
        <taxon>Bacteria</taxon>
        <taxon>Bacillati</taxon>
        <taxon>Bacillota</taxon>
        <taxon>Clostridia</taxon>
        <taxon>Eubacteriales</taxon>
        <taxon>Oscillospiraceae</taxon>
        <taxon>Anaerofilum</taxon>
    </lineage>
</organism>
<gene>
    <name evidence="3 5" type="primary">hfq</name>
    <name evidence="5" type="ORF">H8S23_00660</name>
</gene>
<evidence type="ECO:0000313" key="6">
    <source>
        <dbReference type="Proteomes" id="UP000659630"/>
    </source>
</evidence>
<dbReference type="NCBIfam" id="NF001602">
    <property type="entry name" value="PRK00395.1"/>
    <property type="match status" value="1"/>
</dbReference>
<dbReference type="GO" id="GO:0006355">
    <property type="term" value="P:regulation of DNA-templated transcription"/>
    <property type="evidence" value="ECO:0007669"/>
    <property type="project" value="InterPro"/>
</dbReference>
<dbReference type="Gene3D" id="2.30.30.100">
    <property type="match status" value="1"/>
</dbReference>
<dbReference type="Pfam" id="PF17209">
    <property type="entry name" value="Hfq"/>
    <property type="match status" value="1"/>
</dbReference>
<name>A0A923L0S7_9FIRM</name>
<dbReference type="PANTHER" id="PTHR34772">
    <property type="entry name" value="RNA-BINDING PROTEIN HFQ"/>
    <property type="match status" value="1"/>
</dbReference>
<comment type="function">
    <text evidence="3">RNA chaperone that binds small regulatory RNA (sRNAs) and mRNAs to facilitate mRNA translational regulation in response to envelope stress, environmental stress and changes in metabolite concentrations. Also binds with high specificity to tRNAs.</text>
</comment>
<dbReference type="Proteomes" id="UP000659630">
    <property type="component" value="Unassembled WGS sequence"/>
</dbReference>
<dbReference type="PANTHER" id="PTHR34772:SF1">
    <property type="entry name" value="RNA-BINDING PROTEIN HFQ"/>
    <property type="match status" value="1"/>
</dbReference>
<comment type="caution">
    <text evidence="5">The sequence shown here is derived from an EMBL/GenBank/DDBJ whole genome shotgun (WGS) entry which is preliminary data.</text>
</comment>
<evidence type="ECO:0000256" key="3">
    <source>
        <dbReference type="HAMAP-Rule" id="MF_00436"/>
    </source>
</evidence>
<comment type="similarity">
    <text evidence="3">Belongs to the Hfq family.</text>
</comment>
<accession>A0A923L0S7</accession>
<dbReference type="GO" id="GO:0003723">
    <property type="term" value="F:RNA binding"/>
    <property type="evidence" value="ECO:0007669"/>
    <property type="project" value="UniProtKB-UniRule"/>
</dbReference>
<comment type="subunit">
    <text evidence="3">Homohexamer.</text>
</comment>
<proteinExistence type="inferred from homology"/>
<evidence type="ECO:0000259" key="4">
    <source>
        <dbReference type="PROSITE" id="PS52002"/>
    </source>
</evidence>
<dbReference type="GO" id="GO:0005829">
    <property type="term" value="C:cytosol"/>
    <property type="evidence" value="ECO:0007669"/>
    <property type="project" value="TreeGrafter"/>
</dbReference>
<sequence length="78" mass="8743">MKATNLQDLFLNTVRRDRTPVTVYLLSGYQLRGTVRGFDNFVLVLDCDGKQNMVYKHAVSTIIPARSVNLVVDEGQNG</sequence>
<dbReference type="EMBL" id="JACONZ010000001">
    <property type="protein sequence ID" value="MBC5580013.1"/>
    <property type="molecule type" value="Genomic_DNA"/>
</dbReference>
<evidence type="ECO:0000256" key="1">
    <source>
        <dbReference type="ARBA" id="ARBA00022884"/>
    </source>
</evidence>
<dbReference type="InterPro" id="IPR047575">
    <property type="entry name" value="Sm"/>
</dbReference>
<dbReference type="CDD" id="cd01716">
    <property type="entry name" value="Hfq"/>
    <property type="match status" value="1"/>
</dbReference>
<dbReference type="HAMAP" id="MF_00436">
    <property type="entry name" value="Hfq"/>
    <property type="match status" value="1"/>
</dbReference>
<dbReference type="InterPro" id="IPR005001">
    <property type="entry name" value="Hfq"/>
</dbReference>
<evidence type="ECO:0000256" key="2">
    <source>
        <dbReference type="ARBA" id="ARBA00023016"/>
    </source>
</evidence>
<dbReference type="SUPFAM" id="SSF50182">
    <property type="entry name" value="Sm-like ribonucleoproteins"/>
    <property type="match status" value="1"/>
</dbReference>
<dbReference type="AlphaFoldDB" id="A0A923L0S7"/>
<dbReference type="PROSITE" id="PS52002">
    <property type="entry name" value="SM"/>
    <property type="match status" value="1"/>
</dbReference>
<reference evidence="5" key="1">
    <citation type="submission" date="2020-08" db="EMBL/GenBank/DDBJ databases">
        <title>Genome public.</title>
        <authorList>
            <person name="Liu C."/>
            <person name="Sun Q."/>
        </authorList>
    </citation>
    <scope>NUCLEOTIDE SEQUENCE</scope>
    <source>
        <strain evidence="5">BX8</strain>
    </source>
</reference>